<gene>
    <name evidence="1" type="ORF">NCTC10661_04248</name>
</gene>
<protein>
    <submittedName>
        <fullName evidence="1">Uncharacterized protein</fullName>
    </submittedName>
</protein>
<sequence length="34" mass="4170">MTRHEGARPFEAVWQERMWITNSRGDSKRCAFEW</sequence>
<name>A0AAE8NGI0_BURCE</name>
<evidence type="ECO:0000313" key="2">
    <source>
        <dbReference type="Proteomes" id="UP000250416"/>
    </source>
</evidence>
<proteinExistence type="predicted"/>
<dbReference type="EMBL" id="UARD01000023">
    <property type="protein sequence ID" value="SPV20881.1"/>
    <property type="molecule type" value="Genomic_DNA"/>
</dbReference>
<reference evidence="1 2" key="1">
    <citation type="submission" date="2018-06" db="EMBL/GenBank/DDBJ databases">
        <authorList>
            <consortium name="Pathogen Informatics"/>
            <person name="Doyle S."/>
        </authorList>
    </citation>
    <scope>NUCLEOTIDE SEQUENCE [LARGE SCALE GENOMIC DNA]</scope>
    <source>
        <strain evidence="1 2">NCTC10661</strain>
    </source>
</reference>
<accession>A0AAE8NGI0</accession>
<evidence type="ECO:0000313" key="1">
    <source>
        <dbReference type="EMBL" id="SPV20881.1"/>
    </source>
</evidence>
<organism evidence="1 2">
    <name type="scientific">Burkholderia cepacia</name>
    <name type="common">Pseudomonas cepacia</name>
    <dbReference type="NCBI Taxonomy" id="292"/>
    <lineage>
        <taxon>Bacteria</taxon>
        <taxon>Pseudomonadati</taxon>
        <taxon>Pseudomonadota</taxon>
        <taxon>Betaproteobacteria</taxon>
        <taxon>Burkholderiales</taxon>
        <taxon>Burkholderiaceae</taxon>
        <taxon>Burkholderia</taxon>
        <taxon>Burkholderia cepacia complex</taxon>
    </lineage>
</organism>
<dbReference type="AlphaFoldDB" id="A0AAE8NGI0"/>
<comment type="caution">
    <text evidence="1">The sequence shown here is derived from an EMBL/GenBank/DDBJ whole genome shotgun (WGS) entry which is preliminary data.</text>
</comment>
<dbReference type="Proteomes" id="UP000250416">
    <property type="component" value="Unassembled WGS sequence"/>
</dbReference>